<proteinExistence type="predicted"/>
<evidence type="ECO:0000313" key="3">
    <source>
        <dbReference type="Proteomes" id="UP001501725"/>
    </source>
</evidence>
<dbReference type="EMBL" id="BAABGY010000001">
    <property type="protein sequence ID" value="GAA4319871.1"/>
    <property type="molecule type" value="Genomic_DNA"/>
</dbReference>
<feature type="compositionally biased region" description="Polar residues" evidence="1">
    <location>
        <begin position="50"/>
        <end position="60"/>
    </location>
</feature>
<comment type="caution">
    <text evidence="2">The sequence shown here is derived from an EMBL/GenBank/DDBJ whole genome shotgun (WGS) entry which is preliminary data.</text>
</comment>
<protein>
    <submittedName>
        <fullName evidence="2">Uncharacterized protein</fullName>
    </submittedName>
</protein>
<dbReference type="Proteomes" id="UP001501725">
    <property type="component" value="Unassembled WGS sequence"/>
</dbReference>
<organism evidence="2 3">
    <name type="scientific">Flaviaesturariibacter amylovorans</name>
    <dbReference type="NCBI Taxonomy" id="1084520"/>
    <lineage>
        <taxon>Bacteria</taxon>
        <taxon>Pseudomonadati</taxon>
        <taxon>Bacteroidota</taxon>
        <taxon>Chitinophagia</taxon>
        <taxon>Chitinophagales</taxon>
        <taxon>Chitinophagaceae</taxon>
        <taxon>Flaviaestuariibacter</taxon>
    </lineage>
</organism>
<keyword evidence="3" id="KW-1185">Reference proteome</keyword>
<feature type="region of interest" description="Disordered" evidence="1">
    <location>
        <begin position="40"/>
        <end position="60"/>
    </location>
</feature>
<name>A0ABP8G9C2_9BACT</name>
<evidence type="ECO:0000313" key="2">
    <source>
        <dbReference type="EMBL" id="GAA4319871.1"/>
    </source>
</evidence>
<sequence>MINSYPFLFTLRDGTSVEVNPVLDGQVFFFNLTKPEQEGESFVWAPPGSPQSANNYESSLSPNEMEALQTFLKQQQ</sequence>
<dbReference type="RefSeq" id="WP_345253075.1">
    <property type="nucleotide sequence ID" value="NZ_BAABGY010000001.1"/>
</dbReference>
<reference evidence="3" key="1">
    <citation type="journal article" date="2019" name="Int. J. Syst. Evol. Microbiol.">
        <title>The Global Catalogue of Microorganisms (GCM) 10K type strain sequencing project: providing services to taxonomists for standard genome sequencing and annotation.</title>
        <authorList>
            <consortium name="The Broad Institute Genomics Platform"/>
            <consortium name="The Broad Institute Genome Sequencing Center for Infectious Disease"/>
            <person name="Wu L."/>
            <person name="Ma J."/>
        </authorList>
    </citation>
    <scope>NUCLEOTIDE SEQUENCE [LARGE SCALE GENOMIC DNA]</scope>
    <source>
        <strain evidence="3">JCM 17919</strain>
    </source>
</reference>
<gene>
    <name evidence="2" type="ORF">GCM10023184_04840</name>
</gene>
<evidence type="ECO:0000256" key="1">
    <source>
        <dbReference type="SAM" id="MobiDB-lite"/>
    </source>
</evidence>
<accession>A0ABP8G9C2</accession>